<feature type="domain" description="U3 small nucleolar RNA-associated protein 20" evidence="3">
    <location>
        <begin position="1222"/>
        <end position="1413"/>
    </location>
</feature>
<dbReference type="InterPro" id="IPR046523">
    <property type="entry name" value="UTP20_dom"/>
</dbReference>
<dbReference type="PANTHER" id="PTHR17695">
    <property type="entry name" value="SMALL SUBUNIT PROCESSOME COMPONENT 20 HOMOLOG"/>
    <property type="match status" value="1"/>
</dbReference>
<dbReference type="PANTHER" id="PTHR17695:SF11">
    <property type="entry name" value="SMALL SUBUNIT PROCESSOME COMPONENT 20 HOMOLOG"/>
    <property type="match status" value="1"/>
</dbReference>
<reference evidence="6" key="1">
    <citation type="submission" date="2022-11" db="UniProtKB">
        <authorList>
            <consortium name="WormBaseParasite"/>
        </authorList>
    </citation>
    <scope>IDENTIFICATION</scope>
</reference>
<proteinExistence type="predicted"/>
<evidence type="ECO:0000259" key="2">
    <source>
        <dbReference type="Pfam" id="PF07539"/>
    </source>
</evidence>
<feature type="domain" description="U3 small nucleolar RNA-associated protein 20 N-terminal" evidence="2">
    <location>
        <begin position="259"/>
        <end position="421"/>
    </location>
</feature>
<dbReference type="GO" id="GO:0030686">
    <property type="term" value="C:90S preribosome"/>
    <property type="evidence" value="ECO:0007669"/>
    <property type="project" value="TreeGrafter"/>
</dbReference>
<feature type="domain" description="U3 small nucleolar RNA-associated protein 20 N-terminal" evidence="2">
    <location>
        <begin position="425"/>
        <end position="928"/>
    </location>
</feature>
<dbReference type="WBParaSite" id="scaffold2895_cov235.g5634">
    <property type="protein sequence ID" value="scaffold2895_cov235.g5634"/>
    <property type="gene ID" value="scaffold2895_cov235.g5634"/>
</dbReference>
<evidence type="ECO:0000259" key="3">
    <source>
        <dbReference type="Pfam" id="PF20416"/>
    </source>
</evidence>
<dbReference type="Proteomes" id="UP000887561">
    <property type="component" value="Unplaced"/>
</dbReference>
<dbReference type="Pfam" id="PF07539">
    <property type="entry name" value="UTP20_N"/>
    <property type="match status" value="2"/>
</dbReference>
<feature type="region of interest" description="Disordered" evidence="1">
    <location>
        <begin position="1324"/>
        <end position="1349"/>
    </location>
</feature>
<dbReference type="Pfam" id="PF20416">
    <property type="entry name" value="UTP20"/>
    <property type="match status" value="1"/>
</dbReference>
<organism evidence="5 6">
    <name type="scientific">Meloidogyne javanica</name>
    <name type="common">Root-knot nematode worm</name>
    <dbReference type="NCBI Taxonomy" id="6303"/>
    <lineage>
        <taxon>Eukaryota</taxon>
        <taxon>Metazoa</taxon>
        <taxon>Ecdysozoa</taxon>
        <taxon>Nematoda</taxon>
        <taxon>Chromadorea</taxon>
        <taxon>Rhabditida</taxon>
        <taxon>Tylenchina</taxon>
        <taxon>Tylenchomorpha</taxon>
        <taxon>Tylenchoidea</taxon>
        <taxon>Meloidogynidae</taxon>
        <taxon>Meloidogyninae</taxon>
        <taxon>Meloidogyne</taxon>
        <taxon>Meloidogyne incognita group</taxon>
    </lineage>
</organism>
<dbReference type="InterPro" id="IPR052575">
    <property type="entry name" value="SSU_processome_comp_20"/>
</dbReference>
<feature type="domain" description="U3 small nucleolar RNA-associated protein 20 C-terminal" evidence="4">
    <location>
        <begin position="1780"/>
        <end position="2000"/>
    </location>
</feature>
<name>A0A915M3S0_MELJA</name>
<dbReference type="Pfam" id="PF23099">
    <property type="entry name" value="UTP20_C"/>
    <property type="match status" value="1"/>
</dbReference>
<dbReference type="SUPFAM" id="SSF48371">
    <property type="entry name" value="ARM repeat"/>
    <property type="match status" value="1"/>
</dbReference>
<dbReference type="InterPro" id="IPR057525">
    <property type="entry name" value="UTP20_C"/>
</dbReference>
<protein>
    <submittedName>
        <fullName evidence="6">Uncharacterized protein</fullName>
    </submittedName>
</protein>
<evidence type="ECO:0000313" key="6">
    <source>
        <dbReference type="WBParaSite" id="scaffold2895_cov235.g5634"/>
    </source>
</evidence>
<dbReference type="InterPro" id="IPR011430">
    <property type="entry name" value="UTP20_N"/>
</dbReference>
<sequence length="2024" mass="235296">MSKMRSALCSPDGSIRLACLRMLLQNFDSFEYSLFMESVKELFAILIEVEECPADFNNYRQRAQLLRRLKFTSFEKILSDTTNNIKELGNGTNIAMLVLDWLLAQFYERFTLYWPLLVEPIESYARGIGFEGFWNCFEHAMDFCWEIIFEIKKEKEKEGDSTCDNESSQQLPLDFKAFRLQLLRLLLKLPINTIKPEKRTNYLSPKFLRLYREEFVQIDEFVNTSKMEEENEENKTNNDDQGKEYLRPLNFNSKTEAIKPLKAMLSLFGKFNNPKQIYKEEEIKEMYYELLLVNESEIQRLVLGCLYCYKYNWLTPYRSSLERLLNEKSFREQLVLFSVDSQQTEALSSEQHGRTVGKNSSNTVPLLDEHRKDFIPILLRILYGSLHTHVPQRGKARRIAIFRFLANCLSDELQLFLQLIILGSLTDIFIFLGPSLNDFQTNFLLNILLLSGKIILLRDQMFCENNLTEEETMPLIRQLKNLRLLFMETITKFLQTFETRIIFVTSIETFFNEILTPLIENKGKVVASQQKFLILLPSSLIKLFCFWIKIRRYQPLLNVPLSIRSTTNLESEAIEKTTITTPISLLCDQLLIFNKEDGNRIKNVHVEIVQACSLLLNSLDDQIFVPDENDFSLLLPQAEIQLEKIETINENSEGKAKNFISGTHYKIFTFGESLILSKSNVSKILQHLSHFIAGDHLKISRLPPIYFEFINKLSTLIHDPEFGQLFAQTLLLYITNKNGKVFRRQSIEKVYNLLSTFTRLCVYLENPLYAIRLIGPLFSILNGRQAREHLVGICSALCSNKQMIQEAVYLLKLIESLESWDARRIFEPDADRRCEALLCLHDLYERCDLDKLLVNGAHEFLPLFAYSHAYAMINSSDISLRGTASNCFRQLIIFASKQPNNLENSDSFNPCHFLHSHLIPLVIKGIQSGNDEKMEPVRQEFFQCLIQLMRSFPSDSHLTALREIGGDSMIVDDIDTKDQEADFFECALHIQTHKRKQAFNQLAKRLNNDELKISHVLLIQYILPIIEPYFLENAPNRVALAEQALNLFTAILKRVPWQKYVKILIKYMNQINIEERTKQVVRLVIATLDAFHFDLRDLKQHLESTSTIAITEETLDQKKSKNSKQQIFAFVNGKILPKLRELLRPKTQFNSHKRAQNFTSNIFQYEDEKLLRAPLVLATARLFKWLPQRVVDQNMNGLVNLYYRGKTSTFFDSKGYDGSWSCLLTLNHLLMSRSISVRQGARKLMINLVKIVGPIQFPYIILELKQTMNKGYQIHVMIFTVHALINAIAEDLKPGDLDSCLRELLEICKWEAFGNDQFEESFNKDGQTQQLRSESHGVPEAKTSNNKTSETLTQIGRFIGSEKALNEIVLEHILEASPKAETIRKLSEWLRALSAGLRINAGGIPPLQQLHFSLNLARKSMRHMEEDKQRLNSSQHLAADKSSLRPPNCLLLQTEPKRLGVIHRIAIKSKMHIFVEFAFQILVDQLKGLIEEENSLVLNDNPTQAKEFIPLLEQFVPLLLEALKKKYDKITALSLRSIFYLFKWPLESLNSRLSELFDLLFVILNDYASLGQSANRPTIIELHLNLFKCFTHLLRSSPIISSLSTNRLQLLLNYVETDILDQQKQTTAFNLIKAIINMKIDDEKITNIIEYLSEKAITSLSTNIRSQCRQTILLYLINHPQGMRNYEYWMEFFLNQTEYEIVDGRLSALEVVNSILSEFTEEANDRYAMLVFLKLAARLQNEDNEQCLQFIVICLRKLFTSITESLFIDLHSAAADWLSARKPSIRVLAWRLFTQFVLSNSSHFTKHLLLKIVRKTFEEFCIEPSKFLSSDAIRLLTHFMLALDIPKQFEILCRRLSRICWIEAVKETGKMKKRLCIFKMVGVLVLKCDTNSERFGHLVNNFLPLLYREMSDSLRISEEKSKNEDLQILASEVGNLFRKQLGDREYSTQLAKCQREKDERKQKRREQAKAMLILNPSTAITIKQKRHLRKRTTKMRKMDEIKPYRAFKRRRREEALQRIRSEEV</sequence>
<evidence type="ECO:0000259" key="4">
    <source>
        <dbReference type="Pfam" id="PF23099"/>
    </source>
</evidence>
<evidence type="ECO:0000256" key="1">
    <source>
        <dbReference type="SAM" id="MobiDB-lite"/>
    </source>
</evidence>
<evidence type="ECO:0000313" key="5">
    <source>
        <dbReference type="Proteomes" id="UP000887561"/>
    </source>
</evidence>
<accession>A0A915M3S0</accession>
<dbReference type="GO" id="GO:0032040">
    <property type="term" value="C:small-subunit processome"/>
    <property type="evidence" value="ECO:0007669"/>
    <property type="project" value="TreeGrafter"/>
</dbReference>
<keyword evidence="5" id="KW-1185">Reference proteome</keyword>
<dbReference type="InterPro" id="IPR016024">
    <property type="entry name" value="ARM-type_fold"/>
</dbReference>